<evidence type="ECO:0000259" key="2">
    <source>
        <dbReference type="PROSITE" id="PS50887"/>
    </source>
</evidence>
<dbReference type="CDD" id="cd01948">
    <property type="entry name" value="EAL"/>
    <property type="match status" value="1"/>
</dbReference>
<dbReference type="SUPFAM" id="SSF55781">
    <property type="entry name" value="GAF domain-like"/>
    <property type="match status" value="1"/>
</dbReference>
<dbReference type="InterPro" id="IPR029787">
    <property type="entry name" value="Nucleotide_cyclase"/>
</dbReference>
<dbReference type="SUPFAM" id="SSF55073">
    <property type="entry name" value="Nucleotide cyclase"/>
    <property type="match status" value="1"/>
</dbReference>
<dbReference type="InterPro" id="IPR003018">
    <property type="entry name" value="GAF"/>
</dbReference>
<gene>
    <name evidence="3" type="ORF">SLU01_13630</name>
</gene>
<feature type="domain" description="EAL" evidence="1">
    <location>
        <begin position="368"/>
        <end position="622"/>
    </location>
</feature>
<dbReference type="InterPro" id="IPR029016">
    <property type="entry name" value="GAF-like_dom_sf"/>
</dbReference>
<dbReference type="PROSITE" id="PS50883">
    <property type="entry name" value="EAL"/>
    <property type="match status" value="1"/>
</dbReference>
<dbReference type="PROSITE" id="PS50887">
    <property type="entry name" value="GGDEF"/>
    <property type="match status" value="1"/>
</dbReference>
<evidence type="ECO:0000313" key="4">
    <source>
        <dbReference type="Proteomes" id="UP000321901"/>
    </source>
</evidence>
<dbReference type="Pfam" id="PF01590">
    <property type="entry name" value="GAF"/>
    <property type="match status" value="1"/>
</dbReference>
<sequence>MDMMERSYDEIQKVLEEMQKKQQLIFSQAKELDFSRTSIASVLEELCSRIVTIIGCERVSIWLFNKDRTILTAQNSYTQDLHQTIATGILRKEEVPSYFEAVQKGRVVDIFDIENDSATKELFRHPLYRNTKVKSMLDASIILSGGIGGIVCCETIAKREWTRLDKVLVASIADMLSFIFDRLDRIEVEEHVHRLAYSDRLTGLDNENAFEKNVTEQLNGFTNVQKGAFIYIMLDQFTEIQGVLGPEGTDKLLYLTASRLKKMFPSPAIAARLAFDHFVIFTPFTGELAGKRSVMERVASELRQPMYISGQEVYMTFSYGVSVYPDHALNVKNGLQTAYMALQSGRKTSNRKSSGVYNPDMHTYLKETVLSEMNLRKGLDMNEFKLFYQPQVNCRTGEVIGFEALIRWQHPERGLIFPGEFINLAESTGLIMPIGEWVIQEAVQQLKKWAERGMGKMTVSVNLSPRHFLHHNFPFYLDKCIREAGVKPEKLILEITENVALEDQTAVTSRISLLKEMGFSISIDDFGKGYSAFIYLQHFPIQQIKIDRQFISELETDSKSTGIVQTIIHLAELLGLQTIGEGVETKEQWDILKSLGCSELQGYYFSRPVPVQEIDGLFDKYGRAGKLILPSIVDYAHN</sequence>
<name>A0A511Z6H1_9BACL</name>
<dbReference type="PANTHER" id="PTHR33121">
    <property type="entry name" value="CYCLIC DI-GMP PHOSPHODIESTERASE PDEF"/>
    <property type="match status" value="1"/>
</dbReference>
<dbReference type="InterPro" id="IPR050706">
    <property type="entry name" value="Cyclic-di-GMP_PDE-like"/>
</dbReference>
<accession>A0A511Z6H1</accession>
<dbReference type="InterPro" id="IPR035919">
    <property type="entry name" value="EAL_sf"/>
</dbReference>
<organism evidence="3 4">
    <name type="scientific">Sporosarcina luteola</name>
    <dbReference type="NCBI Taxonomy" id="582850"/>
    <lineage>
        <taxon>Bacteria</taxon>
        <taxon>Bacillati</taxon>
        <taxon>Bacillota</taxon>
        <taxon>Bacilli</taxon>
        <taxon>Bacillales</taxon>
        <taxon>Caryophanaceae</taxon>
        <taxon>Sporosarcina</taxon>
    </lineage>
</organism>
<dbReference type="PANTHER" id="PTHR33121:SF70">
    <property type="entry name" value="SIGNALING PROTEIN YKOW"/>
    <property type="match status" value="1"/>
</dbReference>
<dbReference type="AlphaFoldDB" id="A0A511Z6H1"/>
<dbReference type="SMART" id="SM00267">
    <property type="entry name" value="GGDEF"/>
    <property type="match status" value="1"/>
</dbReference>
<proteinExistence type="predicted"/>
<dbReference type="SUPFAM" id="SSF141868">
    <property type="entry name" value="EAL domain-like"/>
    <property type="match status" value="1"/>
</dbReference>
<comment type="caution">
    <text evidence="3">The sequence shown here is derived from an EMBL/GenBank/DDBJ whole genome shotgun (WGS) entry which is preliminary data.</text>
</comment>
<dbReference type="NCBIfam" id="TIGR00254">
    <property type="entry name" value="GGDEF"/>
    <property type="match status" value="1"/>
</dbReference>
<dbReference type="Pfam" id="PF00990">
    <property type="entry name" value="GGDEF"/>
    <property type="match status" value="1"/>
</dbReference>
<dbReference type="OrthoDB" id="2624050at2"/>
<keyword evidence="4" id="KW-1185">Reference proteome</keyword>
<dbReference type="FunFam" id="3.20.20.450:FF:000001">
    <property type="entry name" value="Cyclic di-GMP phosphodiesterase yahA"/>
    <property type="match status" value="1"/>
</dbReference>
<dbReference type="InterPro" id="IPR000160">
    <property type="entry name" value="GGDEF_dom"/>
</dbReference>
<evidence type="ECO:0000313" key="3">
    <source>
        <dbReference type="EMBL" id="GEN83051.1"/>
    </source>
</evidence>
<dbReference type="SMART" id="SM00052">
    <property type="entry name" value="EAL"/>
    <property type="match status" value="1"/>
</dbReference>
<feature type="domain" description="GGDEF" evidence="2">
    <location>
        <begin position="225"/>
        <end position="359"/>
    </location>
</feature>
<dbReference type="InterPro" id="IPR001633">
    <property type="entry name" value="EAL_dom"/>
</dbReference>
<evidence type="ECO:0000259" key="1">
    <source>
        <dbReference type="PROSITE" id="PS50883"/>
    </source>
</evidence>
<evidence type="ECO:0008006" key="5">
    <source>
        <dbReference type="Google" id="ProtNLM"/>
    </source>
</evidence>
<dbReference type="InterPro" id="IPR043128">
    <property type="entry name" value="Rev_trsase/Diguanyl_cyclase"/>
</dbReference>
<dbReference type="RefSeq" id="WP_147056607.1">
    <property type="nucleotide sequence ID" value="NZ_BJYL01000016.1"/>
</dbReference>
<dbReference type="Gene3D" id="3.20.20.450">
    <property type="entry name" value="EAL domain"/>
    <property type="match status" value="1"/>
</dbReference>
<dbReference type="SMART" id="SM00065">
    <property type="entry name" value="GAF"/>
    <property type="match status" value="1"/>
</dbReference>
<dbReference type="Gene3D" id="3.30.450.40">
    <property type="match status" value="1"/>
</dbReference>
<dbReference type="Pfam" id="PF00563">
    <property type="entry name" value="EAL"/>
    <property type="match status" value="1"/>
</dbReference>
<dbReference type="Gene3D" id="3.30.70.270">
    <property type="match status" value="1"/>
</dbReference>
<dbReference type="EMBL" id="BJYL01000016">
    <property type="protein sequence ID" value="GEN83051.1"/>
    <property type="molecule type" value="Genomic_DNA"/>
</dbReference>
<protein>
    <recommendedName>
        <fullName evidence="5">Sensor domain-containing phosphodiesterase</fullName>
    </recommendedName>
</protein>
<dbReference type="GO" id="GO:0071111">
    <property type="term" value="F:cyclic-guanylate-specific phosphodiesterase activity"/>
    <property type="evidence" value="ECO:0007669"/>
    <property type="project" value="InterPro"/>
</dbReference>
<dbReference type="Proteomes" id="UP000321901">
    <property type="component" value="Unassembled WGS sequence"/>
</dbReference>
<dbReference type="CDD" id="cd01949">
    <property type="entry name" value="GGDEF"/>
    <property type="match status" value="1"/>
</dbReference>
<reference evidence="3 4" key="1">
    <citation type="submission" date="2019-07" db="EMBL/GenBank/DDBJ databases">
        <title>Whole genome shotgun sequence of Sporosarcina luteola NBRC 105378.</title>
        <authorList>
            <person name="Hosoyama A."/>
            <person name="Uohara A."/>
            <person name="Ohji S."/>
            <person name="Ichikawa N."/>
        </authorList>
    </citation>
    <scope>NUCLEOTIDE SEQUENCE [LARGE SCALE GENOMIC DNA]</scope>
    <source>
        <strain evidence="3 4">NBRC 105378</strain>
    </source>
</reference>